<evidence type="ECO:0000256" key="14">
    <source>
        <dbReference type="ARBA" id="ARBA00039785"/>
    </source>
</evidence>
<dbReference type="FunFam" id="3.30.9.10:FF:000155">
    <property type="entry name" value="FAD-dependent oxidoreductase domain-containing 1"/>
    <property type="match status" value="1"/>
</dbReference>
<evidence type="ECO:0000256" key="10">
    <source>
        <dbReference type="ARBA" id="ARBA00022989"/>
    </source>
</evidence>
<dbReference type="GO" id="GO:0016491">
    <property type="term" value="F:oxidoreductase activity"/>
    <property type="evidence" value="ECO:0007669"/>
    <property type="project" value="UniProtKB-KW"/>
</dbReference>
<comment type="subcellular location">
    <subcellularLocation>
        <location evidence="2">Mitochondrion inner membrane</location>
        <topology evidence="2">Single-pass membrane protein</topology>
    </subcellularLocation>
</comment>
<comment type="cofactor">
    <cofactor evidence="1">
        <name>FAD</name>
        <dbReference type="ChEBI" id="CHEBI:57692"/>
    </cofactor>
</comment>
<dbReference type="Proteomes" id="UP000694383">
    <property type="component" value="Unplaced"/>
</dbReference>
<evidence type="ECO:0000256" key="12">
    <source>
        <dbReference type="ARBA" id="ARBA00023128"/>
    </source>
</evidence>
<evidence type="ECO:0000256" key="9">
    <source>
        <dbReference type="ARBA" id="ARBA00022982"/>
    </source>
</evidence>
<keyword evidence="8" id="KW-0274">FAD</keyword>
<reference evidence="17" key="1">
    <citation type="submission" date="2025-08" db="UniProtKB">
        <authorList>
            <consortium name="Ensembl"/>
        </authorList>
    </citation>
    <scope>IDENTIFICATION</scope>
</reference>
<evidence type="ECO:0000256" key="1">
    <source>
        <dbReference type="ARBA" id="ARBA00001974"/>
    </source>
</evidence>
<dbReference type="Gene3D" id="3.50.50.60">
    <property type="entry name" value="FAD/NAD(P)-binding domain"/>
    <property type="match status" value="1"/>
</dbReference>
<evidence type="ECO:0000256" key="3">
    <source>
        <dbReference type="ARBA" id="ARBA00022448"/>
    </source>
</evidence>
<evidence type="ECO:0000256" key="11">
    <source>
        <dbReference type="ARBA" id="ARBA00023002"/>
    </source>
</evidence>
<accession>A0A8C7YND8</accession>
<keyword evidence="13" id="KW-0472">Membrane</keyword>
<sequence length="365" mass="40625">IYFCLCGRCRINSVLSLQDHLGVLNEEPVDLQFNHSGYLFLANEKVAHIMEENYNTQRLAGAKVSLLSPTQVKEMFPWINTEGVALASYGLENEGWFDPWTLLNAFKRKAISMGVTQFCGEVTGFKTLTNIMTTVDDEKVGVQRIKSVKVQMPNSLQYQLVDCAVVVNAAGAFSGKLAEMLGIGLGPKDSFSGIPVPVEPRKRYVYVVHCPDGPGLDTPFLIDYSGVYFRREGLGGNYITGVSPEEVEEPDTSDLEVDHQFFQDKVWPKLANRVPAFEKLKVSSAWAGFYDYNTFDQNGIIGMHPLINNMYFATGFSGHGLQHSPAVGRAVAELILDGNFKTLDLSNFGFKRIVEEEPMLERNIV</sequence>
<keyword evidence="4" id="KW-0285">Flavoprotein</keyword>
<evidence type="ECO:0000256" key="13">
    <source>
        <dbReference type="ARBA" id="ARBA00023136"/>
    </source>
</evidence>
<comment type="function">
    <text evidence="15">Required for the assembly of the mitochondrial membrane respiratory chain NADH dehydrogenase (Complex I). Involved in mid-late stages of complex I assembly.</text>
</comment>
<dbReference type="InterPro" id="IPR036188">
    <property type="entry name" value="FAD/NAD-bd_sf"/>
</dbReference>
<protein>
    <recommendedName>
        <fullName evidence="14">FAD-dependent oxidoreductase domain-containing protein 1</fullName>
    </recommendedName>
</protein>
<evidence type="ECO:0000256" key="5">
    <source>
        <dbReference type="ARBA" id="ARBA00022660"/>
    </source>
</evidence>
<name>A0A8C7YND8_9TELE</name>
<evidence type="ECO:0000313" key="18">
    <source>
        <dbReference type="Proteomes" id="UP000694383"/>
    </source>
</evidence>
<keyword evidence="10" id="KW-1133">Transmembrane helix</keyword>
<evidence type="ECO:0000256" key="8">
    <source>
        <dbReference type="ARBA" id="ARBA00022827"/>
    </source>
</evidence>
<organism evidence="17 18">
    <name type="scientific">Oryzias sinensis</name>
    <name type="common">Chinese medaka</name>
    <dbReference type="NCBI Taxonomy" id="183150"/>
    <lineage>
        <taxon>Eukaryota</taxon>
        <taxon>Metazoa</taxon>
        <taxon>Chordata</taxon>
        <taxon>Craniata</taxon>
        <taxon>Vertebrata</taxon>
        <taxon>Euteleostomi</taxon>
        <taxon>Actinopterygii</taxon>
        <taxon>Neopterygii</taxon>
        <taxon>Teleostei</taxon>
        <taxon>Neoteleostei</taxon>
        <taxon>Acanthomorphata</taxon>
        <taxon>Ovalentaria</taxon>
        <taxon>Atherinomorphae</taxon>
        <taxon>Beloniformes</taxon>
        <taxon>Adrianichthyidae</taxon>
        <taxon>Oryziinae</taxon>
        <taxon>Oryzias</taxon>
    </lineage>
</organism>
<keyword evidence="5" id="KW-0679">Respiratory chain</keyword>
<dbReference type="PANTHER" id="PTHR13847:SF287">
    <property type="entry name" value="FAD-DEPENDENT OXIDOREDUCTASE DOMAIN-CONTAINING PROTEIN 1"/>
    <property type="match status" value="1"/>
</dbReference>
<dbReference type="Pfam" id="PF01266">
    <property type="entry name" value="DAO"/>
    <property type="match status" value="1"/>
</dbReference>
<evidence type="ECO:0000256" key="6">
    <source>
        <dbReference type="ARBA" id="ARBA00022692"/>
    </source>
</evidence>
<dbReference type="AlphaFoldDB" id="A0A8C7YND8"/>
<keyword evidence="3" id="KW-0813">Transport</keyword>
<evidence type="ECO:0000259" key="16">
    <source>
        <dbReference type="Pfam" id="PF01266"/>
    </source>
</evidence>
<dbReference type="Gene3D" id="3.30.9.10">
    <property type="entry name" value="D-Amino Acid Oxidase, subunit A, domain 2"/>
    <property type="match status" value="1"/>
</dbReference>
<dbReference type="GO" id="GO:0032981">
    <property type="term" value="P:mitochondrial respiratory chain complex I assembly"/>
    <property type="evidence" value="ECO:0007669"/>
    <property type="project" value="TreeGrafter"/>
</dbReference>
<dbReference type="Ensembl" id="ENSOSIT00000033089.1">
    <property type="protein sequence ID" value="ENSOSIP00000031398.1"/>
    <property type="gene ID" value="ENSOSIG00000016072.1"/>
</dbReference>
<evidence type="ECO:0000256" key="2">
    <source>
        <dbReference type="ARBA" id="ARBA00004434"/>
    </source>
</evidence>
<evidence type="ECO:0000256" key="15">
    <source>
        <dbReference type="ARBA" id="ARBA00046185"/>
    </source>
</evidence>
<dbReference type="PANTHER" id="PTHR13847">
    <property type="entry name" value="SARCOSINE DEHYDROGENASE-RELATED"/>
    <property type="match status" value="1"/>
</dbReference>
<dbReference type="InterPro" id="IPR006076">
    <property type="entry name" value="FAD-dep_OxRdtase"/>
</dbReference>
<keyword evidence="6" id="KW-0812">Transmembrane</keyword>
<keyword evidence="7" id="KW-0999">Mitochondrion inner membrane</keyword>
<keyword evidence="18" id="KW-1185">Reference proteome</keyword>
<proteinExistence type="predicted"/>
<reference evidence="17" key="2">
    <citation type="submission" date="2025-09" db="UniProtKB">
        <authorList>
            <consortium name="Ensembl"/>
        </authorList>
    </citation>
    <scope>IDENTIFICATION</scope>
</reference>
<feature type="domain" description="FAD dependent oxidoreductase" evidence="16">
    <location>
        <begin position="20"/>
        <end position="334"/>
    </location>
</feature>
<keyword evidence="11" id="KW-0560">Oxidoreductase</keyword>
<dbReference type="GO" id="GO:0005743">
    <property type="term" value="C:mitochondrial inner membrane"/>
    <property type="evidence" value="ECO:0007669"/>
    <property type="project" value="UniProtKB-SubCell"/>
</dbReference>
<evidence type="ECO:0000313" key="17">
    <source>
        <dbReference type="Ensembl" id="ENSOSIP00000031398.1"/>
    </source>
</evidence>
<evidence type="ECO:0000256" key="7">
    <source>
        <dbReference type="ARBA" id="ARBA00022792"/>
    </source>
</evidence>
<keyword evidence="9" id="KW-0249">Electron transport</keyword>
<evidence type="ECO:0000256" key="4">
    <source>
        <dbReference type="ARBA" id="ARBA00022630"/>
    </source>
</evidence>
<keyword evidence="12" id="KW-0496">Mitochondrion</keyword>
<dbReference type="SUPFAM" id="SSF51905">
    <property type="entry name" value="FAD/NAD(P)-binding domain"/>
    <property type="match status" value="1"/>
</dbReference>
<dbReference type="GeneTree" id="ENSGT00390000006114"/>